<dbReference type="Proteomes" id="UP000231414">
    <property type="component" value="Unassembled WGS sequence"/>
</dbReference>
<accession>A0A2H0X8W0</accession>
<dbReference type="EMBL" id="PEYW01000040">
    <property type="protein sequence ID" value="PIS20619.1"/>
    <property type="molecule type" value="Genomic_DNA"/>
</dbReference>
<dbReference type="AlphaFoldDB" id="A0A2H0X8W0"/>
<dbReference type="InterPro" id="IPR018650">
    <property type="entry name" value="STSV1_Orf64"/>
</dbReference>
<name>A0A2H0X8W0_UNCKA</name>
<evidence type="ECO:0008006" key="4">
    <source>
        <dbReference type="Google" id="ProtNLM"/>
    </source>
</evidence>
<evidence type="ECO:0000256" key="1">
    <source>
        <dbReference type="SAM" id="Phobius"/>
    </source>
</evidence>
<keyword evidence="1" id="KW-0472">Membrane</keyword>
<keyword evidence="1" id="KW-0812">Transmembrane</keyword>
<dbReference type="Pfam" id="PF09852">
    <property type="entry name" value="DUF2079"/>
    <property type="match status" value="1"/>
</dbReference>
<feature type="transmembrane region" description="Helical" evidence="1">
    <location>
        <begin position="275"/>
        <end position="294"/>
    </location>
</feature>
<feature type="transmembrane region" description="Helical" evidence="1">
    <location>
        <begin position="95"/>
        <end position="113"/>
    </location>
</feature>
<evidence type="ECO:0000313" key="3">
    <source>
        <dbReference type="Proteomes" id="UP000231414"/>
    </source>
</evidence>
<gene>
    <name evidence="2" type="ORF">COT52_02830</name>
</gene>
<feature type="transmembrane region" description="Helical" evidence="1">
    <location>
        <begin position="144"/>
        <end position="162"/>
    </location>
</feature>
<protein>
    <recommendedName>
        <fullName evidence="4">DUF2079 domain-containing protein</fullName>
    </recommendedName>
</protein>
<organism evidence="2 3">
    <name type="scientific">candidate division WWE3 bacterium CG08_land_8_20_14_0_20_43_13</name>
    <dbReference type="NCBI Taxonomy" id="1975087"/>
    <lineage>
        <taxon>Bacteria</taxon>
        <taxon>Katanobacteria</taxon>
    </lineage>
</organism>
<feature type="transmembrane region" description="Helical" evidence="1">
    <location>
        <begin position="168"/>
        <end position="196"/>
    </location>
</feature>
<feature type="transmembrane region" description="Helical" evidence="1">
    <location>
        <begin position="119"/>
        <end position="137"/>
    </location>
</feature>
<feature type="transmembrane region" description="Helical" evidence="1">
    <location>
        <begin position="315"/>
        <end position="331"/>
    </location>
</feature>
<comment type="caution">
    <text evidence="2">The sequence shown here is derived from an EMBL/GenBank/DDBJ whole genome shotgun (WGS) entry which is preliminary data.</text>
</comment>
<reference evidence="3" key="1">
    <citation type="submission" date="2017-09" db="EMBL/GenBank/DDBJ databases">
        <title>Depth-based differentiation of microbial function through sediment-hosted aquifers and enrichment of novel symbionts in the deep terrestrial subsurface.</title>
        <authorList>
            <person name="Probst A.J."/>
            <person name="Ladd B."/>
            <person name="Jarett J.K."/>
            <person name="Geller-Mcgrath D.E."/>
            <person name="Sieber C.M.K."/>
            <person name="Emerson J.B."/>
            <person name="Anantharaman K."/>
            <person name="Thomas B.C."/>
            <person name="Malmstrom R."/>
            <person name="Stieglmeier M."/>
            <person name="Klingl A."/>
            <person name="Woyke T."/>
            <person name="Ryan C.M."/>
            <person name="Banfield J.F."/>
        </authorList>
    </citation>
    <scope>NUCLEOTIDE SEQUENCE [LARGE SCALE GENOMIC DNA]</scope>
</reference>
<keyword evidence="1" id="KW-1133">Transmembrane helix</keyword>
<feature type="transmembrane region" description="Helical" evidence="1">
    <location>
        <begin position="203"/>
        <end position="226"/>
    </location>
</feature>
<sequence>MKAKIKPYLVWFLMLFFFVLYSAWSINRYAHFQTDAIDLGLYAQTMWKYANFKAPLSSIKYDTFPGPNMLGDHFHPVLVLLVPFYWLWQDPRMLLLLQAAFVALAAWPIYMVAKKFSEHEFFSLCASFAYLAFIGVQTAIDYDFHVAALSVLPLSLTVYALIFDKKLLYWLAWLMGVLTKEDVTLFMVVIGFLAILKFKKEKLGVATMILSIAAYLLVTQLAIPYFKGDKFAYEELDPSLGVSTVDMIKTTVVSPWVTARVLFQPALKFKTITNLIAPFSFLPLFDPLSLLLLGPNFASRFLTVLSQRWLIRYQYSVNIAPLLAFGTIWGMANLVKVTGAVKFIARRTKSLYWFGGAALILTTLIQTYRTQTPLFRMFNPQLYQSEPRFTINNQLLSSIPKDSSVMAQSCFVPQLAHRDAIYRYEDTLFGKGIYPDYIIMSSTEHSDPPWSRPELEERIGKLRDNPRYEELFWDGERLLLKLLIKKD</sequence>
<evidence type="ECO:0000313" key="2">
    <source>
        <dbReference type="EMBL" id="PIS20619.1"/>
    </source>
</evidence>
<feature type="transmembrane region" description="Helical" evidence="1">
    <location>
        <begin position="351"/>
        <end position="368"/>
    </location>
</feature>
<proteinExistence type="predicted"/>